<evidence type="ECO:0000313" key="2">
    <source>
        <dbReference type="EMBL" id="GJT09120.1"/>
    </source>
</evidence>
<reference evidence="2" key="1">
    <citation type="journal article" date="2022" name="Int. J. Mol. Sci.">
        <title>Draft Genome of Tanacetum Coccineum: Genomic Comparison of Closely Related Tanacetum-Family Plants.</title>
        <authorList>
            <person name="Yamashiro T."/>
            <person name="Shiraishi A."/>
            <person name="Nakayama K."/>
            <person name="Satake H."/>
        </authorList>
    </citation>
    <scope>NUCLEOTIDE SEQUENCE</scope>
</reference>
<comment type="caution">
    <text evidence="2">The sequence shown here is derived from an EMBL/GenBank/DDBJ whole genome shotgun (WGS) entry which is preliminary data.</text>
</comment>
<organism evidence="2 3">
    <name type="scientific">Tanacetum coccineum</name>
    <dbReference type="NCBI Taxonomy" id="301880"/>
    <lineage>
        <taxon>Eukaryota</taxon>
        <taxon>Viridiplantae</taxon>
        <taxon>Streptophyta</taxon>
        <taxon>Embryophyta</taxon>
        <taxon>Tracheophyta</taxon>
        <taxon>Spermatophyta</taxon>
        <taxon>Magnoliopsida</taxon>
        <taxon>eudicotyledons</taxon>
        <taxon>Gunneridae</taxon>
        <taxon>Pentapetalae</taxon>
        <taxon>asterids</taxon>
        <taxon>campanulids</taxon>
        <taxon>Asterales</taxon>
        <taxon>Asteraceae</taxon>
        <taxon>Asteroideae</taxon>
        <taxon>Anthemideae</taxon>
        <taxon>Anthemidinae</taxon>
        <taxon>Tanacetum</taxon>
    </lineage>
</organism>
<evidence type="ECO:0000313" key="3">
    <source>
        <dbReference type="Proteomes" id="UP001151760"/>
    </source>
</evidence>
<dbReference type="Proteomes" id="UP001151760">
    <property type="component" value="Unassembled WGS sequence"/>
</dbReference>
<sequence>MFDSDVIALILSIICTNDNQIDQIADGVNVLMSVVALANLIDNLTLDTEGKQNDNQKQLKKANASLTQELKNEMGDGTSAPY</sequence>
<accession>A0ABQ5B2I3</accession>
<protein>
    <submittedName>
        <fullName evidence="2">Uncharacterized protein</fullName>
    </submittedName>
</protein>
<reference evidence="2" key="2">
    <citation type="submission" date="2022-01" db="EMBL/GenBank/DDBJ databases">
        <authorList>
            <person name="Yamashiro T."/>
            <person name="Shiraishi A."/>
            <person name="Satake H."/>
            <person name="Nakayama K."/>
        </authorList>
    </citation>
    <scope>NUCLEOTIDE SEQUENCE</scope>
</reference>
<gene>
    <name evidence="2" type="ORF">Tco_0843582</name>
</gene>
<keyword evidence="3" id="KW-1185">Reference proteome</keyword>
<proteinExistence type="predicted"/>
<dbReference type="EMBL" id="BQNB010012884">
    <property type="protein sequence ID" value="GJT09120.1"/>
    <property type="molecule type" value="Genomic_DNA"/>
</dbReference>
<name>A0ABQ5B2I3_9ASTR</name>
<feature type="region of interest" description="Disordered" evidence="1">
    <location>
        <begin position="52"/>
        <end position="82"/>
    </location>
</feature>
<evidence type="ECO:0000256" key="1">
    <source>
        <dbReference type="SAM" id="MobiDB-lite"/>
    </source>
</evidence>